<evidence type="ECO:0000256" key="2">
    <source>
        <dbReference type="ARBA" id="ARBA00008700"/>
    </source>
</evidence>
<keyword evidence="3" id="KW-0808">Transferase</keyword>
<dbReference type="GO" id="GO:0016757">
    <property type="term" value="F:glycosyltransferase activity"/>
    <property type="evidence" value="ECO:0007669"/>
    <property type="project" value="InterPro"/>
</dbReference>
<dbReference type="PANTHER" id="PTHR48261:SF2">
    <property type="entry name" value="ACETYLGLUCOSAMINYLTRANSFERASE"/>
    <property type="match status" value="1"/>
</dbReference>
<evidence type="ECO:0000259" key="6">
    <source>
        <dbReference type="Pfam" id="PF09258"/>
    </source>
</evidence>
<dbReference type="InterPro" id="IPR004263">
    <property type="entry name" value="Exostosin"/>
</dbReference>
<feature type="domain" description="Glycosyl transferase 64" evidence="6">
    <location>
        <begin position="3"/>
        <end position="149"/>
    </location>
</feature>
<gene>
    <name evidence="7" type="ORF">MSP1401_LOCUS6407</name>
</gene>
<organism evidence="7">
    <name type="scientific">Micromonas pusilla</name>
    <name type="common">Picoplanktonic green alga</name>
    <name type="synonym">Chromulina pusilla</name>
    <dbReference type="NCBI Taxonomy" id="38833"/>
    <lineage>
        <taxon>Eukaryota</taxon>
        <taxon>Viridiplantae</taxon>
        <taxon>Chlorophyta</taxon>
        <taxon>Mamiellophyceae</taxon>
        <taxon>Mamiellales</taxon>
        <taxon>Mamiellaceae</taxon>
        <taxon>Micromonas</taxon>
    </lineage>
</organism>
<evidence type="ECO:0000256" key="5">
    <source>
        <dbReference type="ARBA" id="ARBA00023157"/>
    </source>
</evidence>
<dbReference type="InterPro" id="IPR015338">
    <property type="entry name" value="GT64_dom"/>
</dbReference>
<evidence type="ECO:0000313" key="7">
    <source>
        <dbReference type="EMBL" id="CAD8440608.1"/>
    </source>
</evidence>
<dbReference type="InterPro" id="IPR029044">
    <property type="entry name" value="Nucleotide-diphossugar_trans"/>
</dbReference>
<evidence type="ECO:0000256" key="1">
    <source>
        <dbReference type="ARBA" id="ARBA00004370"/>
    </source>
</evidence>
<dbReference type="GO" id="GO:0016020">
    <property type="term" value="C:membrane"/>
    <property type="evidence" value="ECO:0007669"/>
    <property type="project" value="UniProtKB-SubCell"/>
</dbReference>
<keyword evidence="4" id="KW-0472">Membrane</keyword>
<dbReference type="Gene3D" id="3.90.550.10">
    <property type="entry name" value="Spore Coat Polysaccharide Biosynthesis Protein SpsA, Chain A"/>
    <property type="match status" value="1"/>
</dbReference>
<comment type="subcellular location">
    <subcellularLocation>
        <location evidence="1">Membrane</location>
    </subcellularLocation>
</comment>
<protein>
    <recommendedName>
        <fullName evidence="6">Glycosyl transferase 64 domain-containing protein</fullName>
    </recommendedName>
</protein>
<sequence>MPCGALDKGFEAWRANRNVLVGFFPRAHKWLAPLCRHAYVWDDWSLRSGGEFSIVLTKAAFSKTQYLELYKRGLPREAREYIDERKNCEDVAMQLLTSAATNAPPVYVAQPLWHYWRAKLEGIGVAGISKGSNHHDLRGACVTDLSRILLEQARDAEENVDETKIASSGNRFGDTPLVAAPLRRWTPE</sequence>
<accession>A0A7S0GW41</accession>
<name>A0A7S0GW41_MICPS</name>
<reference evidence="7" key="1">
    <citation type="submission" date="2021-01" db="EMBL/GenBank/DDBJ databases">
        <authorList>
            <person name="Corre E."/>
            <person name="Pelletier E."/>
            <person name="Niang G."/>
            <person name="Scheremetjew M."/>
            <person name="Finn R."/>
            <person name="Kale V."/>
            <person name="Holt S."/>
            <person name="Cochrane G."/>
            <person name="Meng A."/>
            <person name="Brown T."/>
            <person name="Cohen L."/>
        </authorList>
    </citation>
    <scope>NUCLEOTIDE SEQUENCE</scope>
    <source>
        <strain evidence="7">CCAC1681</strain>
    </source>
</reference>
<evidence type="ECO:0000256" key="3">
    <source>
        <dbReference type="ARBA" id="ARBA00022679"/>
    </source>
</evidence>
<dbReference type="EMBL" id="HBEN01007790">
    <property type="protein sequence ID" value="CAD8440608.1"/>
    <property type="molecule type" value="Transcribed_RNA"/>
</dbReference>
<keyword evidence="5" id="KW-1015">Disulfide bond</keyword>
<dbReference type="AlphaFoldDB" id="A0A7S0GW41"/>
<evidence type="ECO:0000256" key="4">
    <source>
        <dbReference type="ARBA" id="ARBA00023136"/>
    </source>
</evidence>
<comment type="similarity">
    <text evidence="2">Belongs to the glycosyltransferase 64 family.</text>
</comment>
<dbReference type="PANTHER" id="PTHR48261">
    <property type="entry name" value="ACETYLGLUCOSAMINYLTRANSFERASE"/>
    <property type="match status" value="1"/>
</dbReference>
<dbReference type="Pfam" id="PF09258">
    <property type="entry name" value="Glyco_transf_64"/>
    <property type="match status" value="1"/>
</dbReference>
<proteinExistence type="inferred from homology"/>